<gene>
    <name evidence="1" type="ORF">I7730_15710</name>
</gene>
<comment type="caution">
    <text evidence="1">The sequence shown here is derived from an EMBL/GenBank/DDBJ whole genome shotgun (WGS) entry which is preliminary data.</text>
</comment>
<proteinExistence type="predicted"/>
<dbReference type="EMBL" id="DACRBY010000020">
    <property type="protein sequence ID" value="HAS8541228.1"/>
    <property type="molecule type" value="Genomic_DNA"/>
</dbReference>
<accession>A0A8H9N1T2</accession>
<organism evidence="1">
    <name type="scientific">Vibrio vulnificus</name>
    <dbReference type="NCBI Taxonomy" id="672"/>
    <lineage>
        <taxon>Bacteria</taxon>
        <taxon>Pseudomonadati</taxon>
        <taxon>Pseudomonadota</taxon>
        <taxon>Gammaproteobacteria</taxon>
        <taxon>Vibrionales</taxon>
        <taxon>Vibrionaceae</taxon>
        <taxon>Vibrio</taxon>
    </lineage>
</organism>
<name>A0A8H9N1T2_VIBVL</name>
<reference evidence="1" key="2">
    <citation type="submission" date="2019-01" db="EMBL/GenBank/DDBJ databases">
        <authorList>
            <consortium name="NCBI Pathogen Detection Project"/>
        </authorList>
    </citation>
    <scope>NUCLEOTIDE SEQUENCE</scope>
    <source>
        <strain evidence="1">BCW_3452</strain>
    </source>
</reference>
<dbReference type="AlphaFoldDB" id="A0A8H9N1T2"/>
<dbReference type="Proteomes" id="UP000863257">
    <property type="component" value="Unassembled WGS sequence"/>
</dbReference>
<sequence>MTVDIGYGSGDRAGLRIFSDQLDEIIIDSDSRTIKLIMGATYDNFHAGKRICELESLIDKLINSTVKQNRKATQEHYR</sequence>
<protein>
    <submittedName>
        <fullName evidence="1">Uncharacterized protein</fullName>
    </submittedName>
</protein>
<evidence type="ECO:0000313" key="1">
    <source>
        <dbReference type="EMBL" id="HAS8541228.1"/>
    </source>
</evidence>
<reference evidence="1" key="1">
    <citation type="journal article" date="2018" name="Genome Biol.">
        <title>SKESA: strategic k-mer extension for scrupulous assemblies.</title>
        <authorList>
            <person name="Souvorov A."/>
            <person name="Agarwala R."/>
            <person name="Lipman D.J."/>
        </authorList>
    </citation>
    <scope>NUCLEOTIDE SEQUENCE</scope>
    <source>
        <strain evidence="1">BCW_3452</strain>
    </source>
</reference>